<name>A0A9Q3JEI2_9BASI</name>
<gene>
    <name evidence="2" type="ORF">O181_099900</name>
</gene>
<dbReference type="Pfam" id="PF07727">
    <property type="entry name" value="RVT_2"/>
    <property type="match status" value="1"/>
</dbReference>
<dbReference type="AlphaFoldDB" id="A0A9Q3JEI2"/>
<evidence type="ECO:0000313" key="2">
    <source>
        <dbReference type="EMBL" id="MBW0560185.1"/>
    </source>
</evidence>
<proteinExistence type="predicted"/>
<organism evidence="2 3">
    <name type="scientific">Austropuccinia psidii MF-1</name>
    <dbReference type="NCBI Taxonomy" id="1389203"/>
    <lineage>
        <taxon>Eukaryota</taxon>
        <taxon>Fungi</taxon>
        <taxon>Dikarya</taxon>
        <taxon>Basidiomycota</taxon>
        <taxon>Pucciniomycotina</taxon>
        <taxon>Pucciniomycetes</taxon>
        <taxon>Pucciniales</taxon>
        <taxon>Sphaerophragmiaceae</taxon>
        <taxon>Austropuccinia</taxon>
    </lineage>
</organism>
<accession>A0A9Q3JEI2</accession>
<dbReference type="EMBL" id="AVOT02069223">
    <property type="protein sequence ID" value="MBW0560185.1"/>
    <property type="molecule type" value="Genomic_DNA"/>
</dbReference>
<dbReference type="Proteomes" id="UP000765509">
    <property type="component" value="Unassembled WGS sequence"/>
</dbReference>
<comment type="caution">
    <text evidence="2">The sequence shown here is derived from an EMBL/GenBank/DDBJ whole genome shotgun (WGS) entry which is preliminary data.</text>
</comment>
<sequence>MDVRCAFLNGVPQEKLLIKRPNGLKDFPHKNHFILNKSLNGLKQSPRCWHVYLKKSLNKLDLIASETDPFLFLNNSKPFWLYLHVDDQIFGGKDIDIFKKGIHKVFDMEDLGPIKFALGIRIKKSKDKVLLIQDKFIHNMQKEFNAENLCPAFTPLPRNYKKLDSQDNDPNFKTPFNFQRAICKSFRTSKVEFGDTTIF</sequence>
<evidence type="ECO:0000259" key="1">
    <source>
        <dbReference type="Pfam" id="PF07727"/>
    </source>
</evidence>
<feature type="domain" description="Reverse transcriptase Ty1/copia-type" evidence="1">
    <location>
        <begin position="1"/>
        <end position="156"/>
    </location>
</feature>
<keyword evidence="3" id="KW-1185">Reference proteome</keyword>
<dbReference type="InterPro" id="IPR013103">
    <property type="entry name" value="RVT_2"/>
</dbReference>
<evidence type="ECO:0000313" key="3">
    <source>
        <dbReference type="Proteomes" id="UP000765509"/>
    </source>
</evidence>
<reference evidence="2" key="1">
    <citation type="submission" date="2021-03" db="EMBL/GenBank/DDBJ databases">
        <title>Draft genome sequence of rust myrtle Austropuccinia psidii MF-1, a brazilian biotype.</title>
        <authorList>
            <person name="Quecine M.C."/>
            <person name="Pachon D.M.R."/>
            <person name="Bonatelli M.L."/>
            <person name="Correr F.H."/>
            <person name="Franceschini L.M."/>
            <person name="Leite T.F."/>
            <person name="Margarido G.R.A."/>
            <person name="Almeida C.A."/>
            <person name="Ferrarezi J.A."/>
            <person name="Labate C.A."/>
        </authorList>
    </citation>
    <scope>NUCLEOTIDE SEQUENCE</scope>
    <source>
        <strain evidence="2">MF-1</strain>
    </source>
</reference>
<protein>
    <recommendedName>
        <fullName evidence="1">Reverse transcriptase Ty1/copia-type domain-containing protein</fullName>
    </recommendedName>
</protein>
<dbReference type="OrthoDB" id="1711174at2759"/>